<dbReference type="Proteomes" id="UP000320011">
    <property type="component" value="Unassembled WGS sequence"/>
</dbReference>
<keyword evidence="2" id="KW-1185">Reference proteome</keyword>
<proteinExistence type="predicted"/>
<reference evidence="1 2" key="1">
    <citation type="submission" date="2019-07" db="EMBL/GenBank/DDBJ databases">
        <authorList>
            <person name="Duangmal K."/>
            <person name="Teo W.F.A."/>
        </authorList>
    </citation>
    <scope>NUCLEOTIDE SEQUENCE [LARGE SCALE GENOMIC DNA]</scope>
    <source>
        <strain evidence="1 2">TBRC 6029</strain>
    </source>
</reference>
<dbReference type="OrthoDB" id="3826998at2"/>
<evidence type="ECO:0000313" key="2">
    <source>
        <dbReference type="Proteomes" id="UP000320011"/>
    </source>
</evidence>
<dbReference type="EMBL" id="VJWX01000173">
    <property type="protein sequence ID" value="TVT48124.1"/>
    <property type="molecule type" value="Genomic_DNA"/>
</dbReference>
<evidence type="ECO:0000313" key="1">
    <source>
        <dbReference type="EMBL" id="TVT48124.1"/>
    </source>
</evidence>
<protein>
    <recommendedName>
        <fullName evidence="3">WXG100 family type VII secretion target</fullName>
    </recommendedName>
</protein>
<gene>
    <name evidence="1" type="ORF">FNH05_18095</name>
</gene>
<dbReference type="InterPro" id="IPR036689">
    <property type="entry name" value="ESAT-6-like_sf"/>
</dbReference>
<sequence>MKFDLGAQTLGRLTSQTQSASGDLGTLVRQLIAAVEPLEGSFNGAGRQRFDMFKAHADEVTADLNSSLSAILGGQSGMDRAFHTGDTEMADHAASAVSSANFDAARFSATH</sequence>
<organism evidence="1 2">
    <name type="scientific">Amycolatopsis rhizosphaerae</name>
    <dbReference type="NCBI Taxonomy" id="2053003"/>
    <lineage>
        <taxon>Bacteria</taxon>
        <taxon>Bacillati</taxon>
        <taxon>Actinomycetota</taxon>
        <taxon>Actinomycetes</taxon>
        <taxon>Pseudonocardiales</taxon>
        <taxon>Pseudonocardiaceae</taxon>
        <taxon>Amycolatopsis</taxon>
    </lineage>
</organism>
<dbReference type="AlphaFoldDB" id="A0A558CHB5"/>
<comment type="caution">
    <text evidence="1">The sequence shown here is derived from an EMBL/GenBank/DDBJ whole genome shotgun (WGS) entry which is preliminary data.</text>
</comment>
<reference evidence="1 2" key="2">
    <citation type="submission" date="2019-08" db="EMBL/GenBank/DDBJ databases">
        <title>Amycolatopsis acidicola sp. nov., isolated from peat swamp forest soil.</title>
        <authorList>
            <person name="Srisuk N."/>
        </authorList>
    </citation>
    <scope>NUCLEOTIDE SEQUENCE [LARGE SCALE GENOMIC DNA]</scope>
    <source>
        <strain evidence="1 2">TBRC 6029</strain>
    </source>
</reference>
<accession>A0A558CHB5</accession>
<dbReference type="SUPFAM" id="SSF140453">
    <property type="entry name" value="EsxAB dimer-like"/>
    <property type="match status" value="1"/>
</dbReference>
<name>A0A558CHB5_9PSEU</name>
<evidence type="ECO:0008006" key="3">
    <source>
        <dbReference type="Google" id="ProtNLM"/>
    </source>
</evidence>
<dbReference type="Gene3D" id="1.10.287.1060">
    <property type="entry name" value="ESAT-6-like"/>
    <property type="match status" value="1"/>
</dbReference>